<accession>A0A4U6QF34</accession>
<evidence type="ECO:0000259" key="8">
    <source>
        <dbReference type="Pfam" id="PF00892"/>
    </source>
</evidence>
<keyword evidence="4 6" id="KW-1133">Transmembrane helix</keyword>
<feature type="transmembrane region" description="Helical" evidence="6">
    <location>
        <begin position="242"/>
        <end position="260"/>
    </location>
</feature>
<evidence type="ECO:0000256" key="4">
    <source>
        <dbReference type="ARBA" id="ARBA00022989"/>
    </source>
</evidence>
<keyword evidence="10" id="KW-1185">Reference proteome</keyword>
<dbReference type="Pfam" id="PF00892">
    <property type="entry name" value="EamA"/>
    <property type="match status" value="2"/>
</dbReference>
<feature type="domain" description="EamA" evidence="8">
    <location>
        <begin position="6"/>
        <end position="134"/>
    </location>
</feature>
<evidence type="ECO:0000256" key="2">
    <source>
        <dbReference type="ARBA" id="ARBA00007362"/>
    </source>
</evidence>
<keyword evidence="5 6" id="KW-0472">Membrane</keyword>
<gene>
    <name evidence="9" type="ORF">FDO65_15310</name>
</gene>
<keyword evidence="3 6" id="KW-0812">Transmembrane</keyword>
<dbReference type="InterPro" id="IPR037185">
    <property type="entry name" value="EmrE-like"/>
</dbReference>
<feature type="transmembrane region" description="Helical" evidence="6">
    <location>
        <begin position="266"/>
        <end position="283"/>
    </location>
</feature>
<dbReference type="RefSeq" id="WP_137450524.1">
    <property type="nucleotide sequence ID" value="NZ_SZZH01000003.1"/>
</dbReference>
<dbReference type="PANTHER" id="PTHR32322:SF2">
    <property type="entry name" value="EAMA DOMAIN-CONTAINING PROTEIN"/>
    <property type="match status" value="1"/>
</dbReference>
<feature type="transmembrane region" description="Helical" evidence="6">
    <location>
        <begin position="210"/>
        <end position="230"/>
    </location>
</feature>
<dbReference type="AlphaFoldDB" id="A0A4U6QF34"/>
<evidence type="ECO:0000313" key="9">
    <source>
        <dbReference type="EMBL" id="TKV58864.1"/>
    </source>
</evidence>
<comment type="caution">
    <text evidence="9">The sequence shown here is derived from an EMBL/GenBank/DDBJ whole genome shotgun (WGS) entry which is preliminary data.</text>
</comment>
<evidence type="ECO:0000256" key="1">
    <source>
        <dbReference type="ARBA" id="ARBA00004141"/>
    </source>
</evidence>
<comment type="subcellular location">
    <subcellularLocation>
        <location evidence="1">Membrane</location>
        <topology evidence="1">Multi-pass membrane protein</topology>
    </subcellularLocation>
</comment>
<dbReference type="SUPFAM" id="SSF103481">
    <property type="entry name" value="Multidrug resistance efflux transporter EmrE"/>
    <property type="match status" value="2"/>
</dbReference>
<feature type="transmembrane region" description="Helical" evidence="6">
    <location>
        <begin position="62"/>
        <end position="84"/>
    </location>
</feature>
<feature type="transmembrane region" description="Helical" evidence="6">
    <location>
        <begin position="143"/>
        <end position="164"/>
    </location>
</feature>
<dbReference type="GO" id="GO:0016020">
    <property type="term" value="C:membrane"/>
    <property type="evidence" value="ECO:0007669"/>
    <property type="project" value="UniProtKB-SubCell"/>
</dbReference>
<dbReference type="PANTHER" id="PTHR32322">
    <property type="entry name" value="INNER MEMBRANE TRANSPORTER"/>
    <property type="match status" value="1"/>
</dbReference>
<reference evidence="9 10" key="1">
    <citation type="submission" date="2019-05" db="EMBL/GenBank/DDBJ databases">
        <title>Nakamurella sp. N5BH11, whole genome shotgun sequence.</title>
        <authorList>
            <person name="Tuo L."/>
        </authorList>
    </citation>
    <scope>NUCLEOTIDE SEQUENCE [LARGE SCALE GENOMIC DNA]</scope>
    <source>
        <strain evidence="9 10">N5BH11</strain>
    </source>
</reference>
<keyword evidence="7" id="KW-0732">Signal</keyword>
<dbReference type="InterPro" id="IPR050638">
    <property type="entry name" value="AA-Vitamin_Transporters"/>
</dbReference>
<dbReference type="OrthoDB" id="9809509at2"/>
<feature type="transmembrane region" description="Helical" evidence="6">
    <location>
        <begin position="90"/>
        <end position="112"/>
    </location>
</feature>
<dbReference type="EMBL" id="SZZH01000003">
    <property type="protein sequence ID" value="TKV58864.1"/>
    <property type="molecule type" value="Genomic_DNA"/>
</dbReference>
<dbReference type="InterPro" id="IPR000620">
    <property type="entry name" value="EamA_dom"/>
</dbReference>
<evidence type="ECO:0000256" key="3">
    <source>
        <dbReference type="ARBA" id="ARBA00022692"/>
    </source>
</evidence>
<organism evidence="9 10">
    <name type="scientific">Nakamurella flava</name>
    <dbReference type="NCBI Taxonomy" id="2576308"/>
    <lineage>
        <taxon>Bacteria</taxon>
        <taxon>Bacillati</taxon>
        <taxon>Actinomycetota</taxon>
        <taxon>Actinomycetes</taxon>
        <taxon>Nakamurellales</taxon>
        <taxon>Nakamurellaceae</taxon>
        <taxon>Nakamurella</taxon>
    </lineage>
</organism>
<evidence type="ECO:0000256" key="5">
    <source>
        <dbReference type="ARBA" id="ARBA00023136"/>
    </source>
</evidence>
<feature type="transmembrane region" description="Helical" evidence="6">
    <location>
        <begin position="119"/>
        <end position="137"/>
    </location>
</feature>
<proteinExistence type="inferred from homology"/>
<evidence type="ECO:0000256" key="6">
    <source>
        <dbReference type="SAM" id="Phobius"/>
    </source>
</evidence>
<sequence length="305" mass="30674">MSRPTVLAVALVLVWSSGFLAADLGAGGAAGQTLLTWRCLVLALLLAPFLPRPSSRLGARVWVEQAVLALLCQCLYLTGIYWAAAAGVPAGTSALIASMQPAVVLLATAVLYRRAWTRGHVWGVLAGTAGVAVTAAGDLGAGATAQALALPFLAMGALAAGTVLHESWRARPAPVLPLRQSLALQSVFTAGFTAAMSVAGGDLLPPPVPAFWVAVALAVAAGLGSYAAYYRAIDVLGADRTNALLYLTPAVTAVGATLIGGEALRVSTALGLALGGLGAGLLLRQGSFRSRPASVGGACADDVGR</sequence>
<name>A0A4U6QF34_9ACTN</name>
<evidence type="ECO:0000256" key="7">
    <source>
        <dbReference type="SAM" id="SignalP"/>
    </source>
</evidence>
<feature type="domain" description="EamA" evidence="8">
    <location>
        <begin position="180"/>
        <end position="283"/>
    </location>
</feature>
<feature type="transmembrane region" description="Helical" evidence="6">
    <location>
        <begin position="176"/>
        <end position="198"/>
    </location>
</feature>
<feature type="signal peptide" evidence="7">
    <location>
        <begin position="1"/>
        <end position="21"/>
    </location>
</feature>
<feature type="chain" id="PRO_5020282481" evidence="7">
    <location>
        <begin position="22"/>
        <end position="305"/>
    </location>
</feature>
<protein>
    <submittedName>
        <fullName evidence="9">DMT family transporter</fullName>
    </submittedName>
</protein>
<dbReference type="Proteomes" id="UP000306985">
    <property type="component" value="Unassembled WGS sequence"/>
</dbReference>
<feature type="transmembrane region" description="Helical" evidence="6">
    <location>
        <begin position="31"/>
        <end position="50"/>
    </location>
</feature>
<comment type="similarity">
    <text evidence="2">Belongs to the EamA transporter family.</text>
</comment>
<evidence type="ECO:0000313" key="10">
    <source>
        <dbReference type="Proteomes" id="UP000306985"/>
    </source>
</evidence>